<dbReference type="OrthoDB" id="3438274at2759"/>
<feature type="compositionally biased region" description="Basic and acidic residues" evidence="1">
    <location>
        <begin position="12"/>
        <end position="21"/>
    </location>
</feature>
<reference evidence="2" key="1">
    <citation type="journal article" date="2021" name="Nat. Commun.">
        <title>Genetic determinants of endophytism in the Arabidopsis root mycobiome.</title>
        <authorList>
            <person name="Mesny F."/>
            <person name="Miyauchi S."/>
            <person name="Thiergart T."/>
            <person name="Pickel B."/>
            <person name="Atanasova L."/>
            <person name="Karlsson M."/>
            <person name="Huettel B."/>
            <person name="Barry K.W."/>
            <person name="Haridas S."/>
            <person name="Chen C."/>
            <person name="Bauer D."/>
            <person name="Andreopoulos W."/>
            <person name="Pangilinan J."/>
            <person name="LaButti K."/>
            <person name="Riley R."/>
            <person name="Lipzen A."/>
            <person name="Clum A."/>
            <person name="Drula E."/>
            <person name="Henrissat B."/>
            <person name="Kohler A."/>
            <person name="Grigoriev I.V."/>
            <person name="Martin F.M."/>
            <person name="Hacquard S."/>
        </authorList>
    </citation>
    <scope>NUCLEOTIDE SEQUENCE</scope>
    <source>
        <strain evidence="2">MPI-SDFR-AT-0120</strain>
    </source>
</reference>
<comment type="caution">
    <text evidence="2">The sequence shown here is derived from an EMBL/GenBank/DDBJ whole genome shotgun (WGS) entry which is preliminary data.</text>
</comment>
<dbReference type="EMBL" id="JAGMVJ010000012">
    <property type="protein sequence ID" value="KAH7084493.1"/>
    <property type="molecule type" value="Genomic_DNA"/>
</dbReference>
<name>A0A8K0R5P5_9PLEO</name>
<dbReference type="Proteomes" id="UP000813461">
    <property type="component" value="Unassembled WGS sequence"/>
</dbReference>
<organism evidence="2 3">
    <name type="scientific">Paraphoma chrysanthemicola</name>
    <dbReference type="NCBI Taxonomy" id="798071"/>
    <lineage>
        <taxon>Eukaryota</taxon>
        <taxon>Fungi</taxon>
        <taxon>Dikarya</taxon>
        <taxon>Ascomycota</taxon>
        <taxon>Pezizomycotina</taxon>
        <taxon>Dothideomycetes</taxon>
        <taxon>Pleosporomycetidae</taxon>
        <taxon>Pleosporales</taxon>
        <taxon>Pleosporineae</taxon>
        <taxon>Phaeosphaeriaceae</taxon>
        <taxon>Paraphoma</taxon>
    </lineage>
</organism>
<gene>
    <name evidence="2" type="ORF">FB567DRAFT_83685</name>
</gene>
<accession>A0A8K0R5P5</accession>
<feature type="region of interest" description="Disordered" evidence="1">
    <location>
        <begin position="1"/>
        <end position="41"/>
    </location>
</feature>
<dbReference type="AlphaFoldDB" id="A0A8K0R5P5"/>
<protein>
    <submittedName>
        <fullName evidence="2">Uncharacterized protein</fullName>
    </submittedName>
</protein>
<proteinExistence type="predicted"/>
<evidence type="ECO:0000256" key="1">
    <source>
        <dbReference type="SAM" id="MobiDB-lite"/>
    </source>
</evidence>
<feature type="region of interest" description="Disordered" evidence="1">
    <location>
        <begin position="60"/>
        <end position="90"/>
    </location>
</feature>
<sequence length="362" mass="40622">MMTEGATTQDSHVAEHAREDYDSFGSSDDWGTPHEGSNVDELETDKHDANNASNAVQFGFFDQRDVQANNPGSFRRKSATGKRNQKANTEGVHFSHSALTLEDGDRSYLDTSLQAGDTNYIDARAHSGGLFVPEDEATLVIKGKTELKNPDNTLRRLPYMDALVRARAMKVDVENNIAVLKPLDQQNTTKCRPEDDHENQLIKKLRSEEQMSWAEIANVLNQERRNRGEAANFTASAAYSRYVCNVPRVATTVGEIGFDVKDYMHLRNPSQYTEGEGTGSTSKAGKKRVKNYDNAKELEANVRKQISEVEHAELETAEKTEMLMNAVAKVERNFWVLVADEMERSTTKLYPPQVLASRYHSI</sequence>
<evidence type="ECO:0000313" key="2">
    <source>
        <dbReference type="EMBL" id="KAH7084493.1"/>
    </source>
</evidence>
<evidence type="ECO:0000313" key="3">
    <source>
        <dbReference type="Proteomes" id="UP000813461"/>
    </source>
</evidence>
<feature type="compositionally biased region" description="Basic residues" evidence="1">
    <location>
        <begin position="74"/>
        <end position="85"/>
    </location>
</feature>
<keyword evidence="3" id="KW-1185">Reference proteome</keyword>
<feature type="compositionally biased region" description="Polar residues" evidence="1">
    <location>
        <begin position="1"/>
        <end position="11"/>
    </location>
</feature>